<dbReference type="GO" id="GO:0008081">
    <property type="term" value="F:phosphoric diester hydrolase activity"/>
    <property type="evidence" value="ECO:0007669"/>
    <property type="project" value="InterPro"/>
</dbReference>
<dbReference type="Pfam" id="PF03009">
    <property type="entry name" value="GDPD"/>
    <property type="match status" value="1"/>
</dbReference>
<evidence type="ECO:0000259" key="2">
    <source>
        <dbReference type="PROSITE" id="PS51704"/>
    </source>
</evidence>
<reference evidence="3 4" key="1">
    <citation type="journal article" date="2015" name="Int. J. Syst. Evol. Microbiol.">
        <title>Flavisolibacter ginsenosidimutans sp. nov., with ginsenoside-converting activity isolated from soil used for cultivating ginseng.</title>
        <authorList>
            <person name="Zhao Y."/>
            <person name="Liu Q."/>
            <person name="Kang M.S."/>
            <person name="Jin F."/>
            <person name="Yu H."/>
            <person name="Im W.T."/>
        </authorList>
    </citation>
    <scope>NUCLEOTIDE SEQUENCE [LARGE SCALE GENOMIC DNA]</scope>
    <source>
        <strain evidence="3 4">Gsoil 636</strain>
    </source>
</reference>
<evidence type="ECO:0000313" key="4">
    <source>
        <dbReference type="Proteomes" id="UP000321204"/>
    </source>
</evidence>
<dbReference type="AlphaFoldDB" id="A0A5B8ULW0"/>
<evidence type="ECO:0000256" key="1">
    <source>
        <dbReference type="SAM" id="Phobius"/>
    </source>
</evidence>
<dbReference type="PROSITE" id="PS51704">
    <property type="entry name" value="GP_PDE"/>
    <property type="match status" value="1"/>
</dbReference>
<dbReference type="Proteomes" id="UP000321204">
    <property type="component" value="Chromosome"/>
</dbReference>
<dbReference type="KEGG" id="fgg:FSB75_17690"/>
<proteinExistence type="predicted"/>
<dbReference type="SUPFAM" id="SSF51695">
    <property type="entry name" value="PLC-like phosphodiesterases"/>
    <property type="match status" value="1"/>
</dbReference>
<keyword evidence="1" id="KW-0472">Membrane</keyword>
<dbReference type="InterPro" id="IPR017946">
    <property type="entry name" value="PLC-like_Pdiesterase_TIM-brl"/>
</dbReference>
<feature type="transmembrane region" description="Helical" evidence="1">
    <location>
        <begin position="21"/>
        <end position="41"/>
    </location>
</feature>
<keyword evidence="1" id="KW-1133">Transmembrane helix</keyword>
<dbReference type="InterPro" id="IPR030395">
    <property type="entry name" value="GP_PDE_dom"/>
</dbReference>
<feature type="domain" description="GP-PDE" evidence="2">
    <location>
        <begin position="198"/>
        <end position="438"/>
    </location>
</feature>
<dbReference type="PANTHER" id="PTHR46211:SF14">
    <property type="entry name" value="GLYCEROPHOSPHODIESTER PHOSPHODIESTERASE"/>
    <property type="match status" value="1"/>
</dbReference>
<keyword evidence="1" id="KW-0812">Transmembrane</keyword>
<dbReference type="EMBL" id="CP042433">
    <property type="protein sequence ID" value="QEC57657.1"/>
    <property type="molecule type" value="Genomic_DNA"/>
</dbReference>
<dbReference type="Gene3D" id="3.20.20.190">
    <property type="entry name" value="Phosphatidylinositol (PI) phosphodiesterase"/>
    <property type="match status" value="1"/>
</dbReference>
<organism evidence="3 4">
    <name type="scientific">Flavisolibacter ginsenosidimutans</name>
    <dbReference type="NCBI Taxonomy" id="661481"/>
    <lineage>
        <taxon>Bacteria</taxon>
        <taxon>Pseudomonadati</taxon>
        <taxon>Bacteroidota</taxon>
        <taxon>Chitinophagia</taxon>
        <taxon>Chitinophagales</taxon>
        <taxon>Chitinophagaceae</taxon>
        <taxon>Flavisolibacter</taxon>
    </lineage>
</organism>
<protein>
    <recommendedName>
        <fullName evidence="2">GP-PDE domain-containing protein</fullName>
    </recommendedName>
</protein>
<accession>A0A5B8ULW0</accession>
<dbReference type="PANTHER" id="PTHR46211">
    <property type="entry name" value="GLYCEROPHOSPHORYL DIESTER PHOSPHODIESTERASE"/>
    <property type="match status" value="1"/>
</dbReference>
<gene>
    <name evidence="3" type="ORF">FSB75_17690</name>
</gene>
<name>A0A5B8ULW0_9BACT</name>
<keyword evidence="4" id="KW-1185">Reference proteome</keyword>
<sequence>MRSVSCTASLQETNFMAKPKGLYVLLGALLTVVGAAAYVAYRTRSVPTPRRRWWRFHRPGARRLRGNACERMQGIYSIEKGTEIFGDTAVVKCSYTIEHRRKNFHLSFFCQKNGTYFVCEAKVRRGAVLLYGYWRKASSNGTGLVHLVMSKTAGATALLQGGTTQTMLLQGRFGNDNKRPHQPLLLRYKHALPPNDSFEIIGHRGAARNVDFLPVSENSLAMMKMAARLGATGVEIDVRMTKDGVPVIFHDSFLSVHTVKDKIYGGLIHNYTLRELKRMRLRKGGVMPTLDECLHTLLHKTPLQTVWLDIKKECNLEIVQQLQERYLQRATALGRKFFIYIGIPDNDVLKCFVQLKGYEEIPSLVEMNPEVVMNVNANVWAPQYTGGFQPENVAVMHSAGKKAFVWSLDSQFLIDLYMSEGGFDGLVTNAPSVAAHWYYVLASRFGFSGNETKAIAVQG</sequence>
<evidence type="ECO:0000313" key="3">
    <source>
        <dbReference type="EMBL" id="QEC57657.1"/>
    </source>
</evidence>
<dbReference type="OrthoDB" id="384721at2"/>
<dbReference type="GO" id="GO:0006629">
    <property type="term" value="P:lipid metabolic process"/>
    <property type="evidence" value="ECO:0007669"/>
    <property type="project" value="InterPro"/>
</dbReference>